<dbReference type="InterPro" id="IPR003791">
    <property type="entry name" value="UPF0178"/>
</dbReference>
<evidence type="ECO:0000313" key="4">
    <source>
        <dbReference type="Proteomes" id="UP000296374"/>
    </source>
</evidence>
<dbReference type="HAMAP" id="MF_00489">
    <property type="entry name" value="UPF0178"/>
    <property type="match status" value="1"/>
</dbReference>
<organism evidence="3 4">
    <name type="scientific">Paracoccus liaowanqingii</name>
    <dbReference type="NCBI Taxonomy" id="2560053"/>
    <lineage>
        <taxon>Bacteria</taxon>
        <taxon>Pseudomonadati</taxon>
        <taxon>Pseudomonadota</taxon>
        <taxon>Alphaproteobacteria</taxon>
        <taxon>Rhodobacterales</taxon>
        <taxon>Paracoccaceae</taxon>
        <taxon>Paracoccus</taxon>
    </lineage>
</organism>
<evidence type="ECO:0000256" key="2">
    <source>
        <dbReference type="HAMAP-Rule" id="MF_00489"/>
    </source>
</evidence>
<reference evidence="4" key="1">
    <citation type="submission" date="2019-03" db="EMBL/GenBank/DDBJ databases">
        <authorList>
            <person name="Li J."/>
        </authorList>
    </citation>
    <scope>NUCLEOTIDE SEQUENCE [LARGE SCALE GENOMIC DNA]</scope>
    <source>
        <strain evidence="4">2251</strain>
    </source>
</reference>
<comment type="similarity">
    <text evidence="1 2">Belongs to the UPF0178 family.</text>
</comment>
<protein>
    <recommendedName>
        <fullName evidence="2">UPF0178 protein E4191_00195</fullName>
    </recommendedName>
</protein>
<dbReference type="AlphaFoldDB" id="A0A4V1BIE8"/>
<dbReference type="EMBL" id="CP038439">
    <property type="protein sequence ID" value="QBX33315.1"/>
    <property type="molecule type" value="Genomic_DNA"/>
</dbReference>
<accession>A0A4V1BIE8</accession>
<name>A0A4V1BIE8_9RHOB</name>
<dbReference type="Pfam" id="PF02639">
    <property type="entry name" value="DUF188"/>
    <property type="match status" value="1"/>
</dbReference>
<gene>
    <name evidence="3" type="ORF">E4191_00195</name>
</gene>
<evidence type="ECO:0000313" key="3">
    <source>
        <dbReference type="EMBL" id="QBX33315.1"/>
    </source>
</evidence>
<dbReference type="PANTHER" id="PTHR35146:SF1">
    <property type="entry name" value="UPF0178 PROTEIN YAII"/>
    <property type="match status" value="1"/>
</dbReference>
<sequence>MTTLYIDADACPVKAEAERVAVRMGVPMVLVCNGGLRLPTHPLVRLQIVAAGPDEADKWIADNCGPGDVVVTGDLPLADRCIKAGAAVLTHAGEVLNPANIGPRLATRDLMADIREANPFHQGGGAGFGKADRARFLQSLDRALTAARRVPRALGEPGAQGPR</sequence>
<dbReference type="NCBIfam" id="NF001095">
    <property type="entry name" value="PRK00124.1"/>
    <property type="match status" value="1"/>
</dbReference>
<evidence type="ECO:0000256" key="1">
    <source>
        <dbReference type="ARBA" id="ARBA00008522"/>
    </source>
</evidence>
<dbReference type="PANTHER" id="PTHR35146">
    <property type="entry name" value="UPF0178 PROTEIN YAII"/>
    <property type="match status" value="1"/>
</dbReference>
<dbReference type="Proteomes" id="UP000296374">
    <property type="component" value="Chromosome"/>
</dbReference>
<proteinExistence type="inferred from homology"/>
<dbReference type="RefSeq" id="WP_135311614.1">
    <property type="nucleotide sequence ID" value="NZ_CP038439.1"/>
</dbReference>
<dbReference type="KEGG" id="plia:E4191_00195"/>